<dbReference type="Gene3D" id="1.10.100.10">
    <property type="entry name" value="Insulin-like"/>
    <property type="match status" value="1"/>
</dbReference>
<dbReference type="PANTHER" id="PTHR13647:SF4">
    <property type="entry name" value="INSULIN-LIKE PEPTIDE 1-RELATED"/>
    <property type="match status" value="1"/>
</dbReference>
<dbReference type="KEGG" id="api:100568938"/>
<dbReference type="OrthoDB" id="6330326at2759"/>
<dbReference type="Proteomes" id="UP000007819">
    <property type="component" value="Chromosome A3"/>
</dbReference>
<accession>A0A8R1WAW7</accession>
<name>A0A8R1WAW7_ACYPI</name>
<dbReference type="SUPFAM" id="SSF56994">
    <property type="entry name" value="Insulin-like"/>
    <property type="match status" value="1"/>
</dbReference>
<comment type="similarity">
    <text evidence="1">Belongs to the insulin family.</text>
</comment>
<dbReference type="InterPro" id="IPR036438">
    <property type="entry name" value="Insulin-like_sf"/>
</dbReference>
<feature type="domain" description="Insulin-like" evidence="7">
    <location>
        <begin position="28"/>
        <end position="121"/>
    </location>
</feature>
<evidence type="ECO:0000256" key="1">
    <source>
        <dbReference type="ARBA" id="ARBA00009034"/>
    </source>
</evidence>
<dbReference type="PANTHER" id="PTHR13647">
    <property type="entry name" value="INSULIN-LIKE PEPTIDE 2-RELATED"/>
    <property type="match status" value="1"/>
</dbReference>
<keyword evidence="3" id="KW-0165">Cleavage on pair of basic residues</keyword>
<feature type="signal peptide" evidence="6">
    <location>
        <begin position="1"/>
        <end position="21"/>
    </location>
</feature>
<dbReference type="SMART" id="SM00078">
    <property type="entry name" value="IlGF"/>
    <property type="match status" value="1"/>
</dbReference>
<evidence type="ECO:0000259" key="7">
    <source>
        <dbReference type="SMART" id="SM00078"/>
    </source>
</evidence>
<keyword evidence="4 6" id="KW-0732">Signal</keyword>
<evidence type="ECO:0000256" key="5">
    <source>
        <dbReference type="ARBA" id="ARBA00023157"/>
    </source>
</evidence>
<sequence>MKINIYLSSLLLTLVIKFVTSDLKLPPQQYCGSRLADIMQVVCKNRYNTPPPPIGQKRNKMDSEVWDYKDLEDYNAIDYPYQPRQDSMSFMPTRILRSSKRTIIDECCRRPCLISELKSYCAN</sequence>
<evidence type="ECO:0000256" key="6">
    <source>
        <dbReference type="SAM" id="SignalP"/>
    </source>
</evidence>
<organism evidence="8 9">
    <name type="scientific">Acyrthosiphon pisum</name>
    <name type="common">Pea aphid</name>
    <dbReference type="NCBI Taxonomy" id="7029"/>
    <lineage>
        <taxon>Eukaryota</taxon>
        <taxon>Metazoa</taxon>
        <taxon>Ecdysozoa</taxon>
        <taxon>Arthropoda</taxon>
        <taxon>Hexapoda</taxon>
        <taxon>Insecta</taxon>
        <taxon>Pterygota</taxon>
        <taxon>Neoptera</taxon>
        <taxon>Paraneoptera</taxon>
        <taxon>Hemiptera</taxon>
        <taxon>Sternorrhyncha</taxon>
        <taxon>Aphidomorpha</taxon>
        <taxon>Aphidoidea</taxon>
        <taxon>Aphididae</taxon>
        <taxon>Macrosiphini</taxon>
        <taxon>Acyrthosiphon</taxon>
    </lineage>
</organism>
<evidence type="ECO:0000256" key="4">
    <source>
        <dbReference type="ARBA" id="ARBA00022729"/>
    </source>
</evidence>
<dbReference type="RefSeq" id="XP_003247548.1">
    <property type="nucleotide sequence ID" value="XM_003247500.3"/>
</dbReference>
<proteinExistence type="inferred from homology"/>
<reference evidence="9" key="1">
    <citation type="submission" date="2010-06" db="EMBL/GenBank/DDBJ databases">
        <authorList>
            <person name="Jiang H."/>
            <person name="Abraham K."/>
            <person name="Ali S."/>
            <person name="Alsbrooks S.L."/>
            <person name="Anim B.N."/>
            <person name="Anosike U.S."/>
            <person name="Attaway T."/>
            <person name="Bandaranaike D.P."/>
            <person name="Battles P.K."/>
            <person name="Bell S.N."/>
            <person name="Bell A.V."/>
            <person name="Beltran B."/>
            <person name="Bickham C."/>
            <person name="Bustamante Y."/>
            <person name="Caleb T."/>
            <person name="Canada A."/>
            <person name="Cardenas V."/>
            <person name="Carter K."/>
            <person name="Chacko J."/>
            <person name="Chandrabose M.N."/>
            <person name="Chavez D."/>
            <person name="Chavez A."/>
            <person name="Chen L."/>
            <person name="Chu H.-S."/>
            <person name="Claassen K.J."/>
            <person name="Cockrell R."/>
            <person name="Collins M."/>
            <person name="Cooper J.A."/>
            <person name="Cree A."/>
            <person name="Curry S.M."/>
            <person name="Da Y."/>
            <person name="Dao M.D."/>
            <person name="Das B."/>
            <person name="Davila M.-L."/>
            <person name="Davy-Carroll L."/>
            <person name="Denson S."/>
            <person name="Dinh H."/>
            <person name="Ebong V.E."/>
            <person name="Edwards J.R."/>
            <person name="Egan A."/>
            <person name="El-Daye J."/>
            <person name="Escobedo L."/>
            <person name="Fernandez S."/>
            <person name="Fernando P.R."/>
            <person name="Flagg N."/>
            <person name="Forbes L.D."/>
            <person name="Fowler R.G."/>
            <person name="Fu Q."/>
            <person name="Gabisi R.A."/>
            <person name="Ganer J."/>
            <person name="Garbino Pronczuk A."/>
            <person name="Garcia R.M."/>
            <person name="Garner T."/>
            <person name="Garrett T.E."/>
            <person name="Gonzalez D.A."/>
            <person name="Hamid H."/>
            <person name="Hawkins E.S."/>
            <person name="Hirani K."/>
            <person name="Hogues M.E."/>
            <person name="Hollins B."/>
            <person name="Hsiao C.-H."/>
            <person name="Jabil R."/>
            <person name="James M.L."/>
            <person name="Jhangiani S.N."/>
            <person name="Johnson B."/>
            <person name="Johnson Q."/>
            <person name="Joshi V."/>
            <person name="Kalu J.B."/>
            <person name="Kam C."/>
            <person name="Kashfia A."/>
            <person name="Keebler J."/>
            <person name="Kisamo H."/>
            <person name="Kovar C.L."/>
            <person name="Lago L.A."/>
            <person name="Lai C.-Y."/>
            <person name="Laidlaw J."/>
            <person name="Lara F."/>
            <person name="Le T.-K."/>
            <person name="Lee S.L."/>
            <person name="Legall F.H."/>
            <person name="Lemon S.J."/>
            <person name="Lewis L.R."/>
            <person name="Li B."/>
            <person name="Liu Y."/>
            <person name="Liu Y.-S."/>
            <person name="Lopez J."/>
            <person name="Lozado R.J."/>
            <person name="Lu J."/>
            <person name="Madu R.C."/>
            <person name="Maheshwari M."/>
            <person name="Maheshwari R."/>
            <person name="Malloy K."/>
            <person name="Martinez E."/>
            <person name="Mathew T."/>
            <person name="Mercado I.C."/>
            <person name="Mercado C."/>
            <person name="Meyer B."/>
            <person name="Montgomery K."/>
            <person name="Morgan M.B."/>
            <person name="Munidasa M."/>
            <person name="Nazareth L.V."/>
            <person name="Nelson J."/>
            <person name="Ng B.M."/>
            <person name="Nguyen N.B."/>
            <person name="Nguyen P.Q."/>
            <person name="Nguyen T."/>
            <person name="Obregon M."/>
            <person name="Okwuonu G.O."/>
            <person name="Onwere C.G."/>
            <person name="Orozco G."/>
            <person name="Parra A."/>
            <person name="Patel S."/>
            <person name="Patil S."/>
            <person name="Perez A."/>
            <person name="Perez Y."/>
            <person name="Pham C."/>
            <person name="Primus E.L."/>
            <person name="Pu L.-L."/>
            <person name="Puazo M."/>
            <person name="Qin X."/>
            <person name="Quiroz J.B."/>
            <person name="Reese J."/>
            <person name="Richards S."/>
            <person name="Rives C.M."/>
            <person name="Robberts R."/>
            <person name="Ruiz S.J."/>
            <person name="Ruiz M.J."/>
            <person name="Santibanez J."/>
            <person name="Schneider B.W."/>
            <person name="Sisson I."/>
            <person name="Smith M."/>
            <person name="Sodergren E."/>
            <person name="Song X.-Z."/>
            <person name="Song B.B."/>
            <person name="Summersgill H."/>
            <person name="Thelus R."/>
            <person name="Thornton R.D."/>
            <person name="Trejos Z.Y."/>
            <person name="Usmani K."/>
            <person name="Vattathil S."/>
            <person name="Villasana D."/>
            <person name="Walker D.L."/>
            <person name="Wang S."/>
            <person name="Wang K."/>
            <person name="White C.S."/>
            <person name="Williams A.C."/>
            <person name="Williamson J."/>
            <person name="Wilson K."/>
            <person name="Woghiren I.O."/>
            <person name="Woodworth J.R."/>
            <person name="Worley K.C."/>
            <person name="Wright R.A."/>
            <person name="Wu W."/>
            <person name="Young L."/>
            <person name="Zhang L."/>
            <person name="Zhang J."/>
            <person name="Zhu Y."/>
            <person name="Muzny D.M."/>
            <person name="Weinstock G."/>
            <person name="Gibbs R.A."/>
        </authorList>
    </citation>
    <scope>NUCLEOTIDE SEQUENCE [LARGE SCALE GENOMIC DNA]</scope>
    <source>
        <strain evidence="9">LSR1</strain>
    </source>
</reference>
<evidence type="ECO:0000313" key="9">
    <source>
        <dbReference type="Proteomes" id="UP000007819"/>
    </source>
</evidence>
<comment type="subunit">
    <text evidence="2">Heterodimer of a B chain and an A chain linked by two disulfide bonds.</text>
</comment>
<evidence type="ECO:0000256" key="2">
    <source>
        <dbReference type="ARBA" id="ARBA00011207"/>
    </source>
</evidence>
<dbReference type="AlphaFoldDB" id="A0A8R1WAW7"/>
<reference evidence="8" key="2">
    <citation type="submission" date="2022-06" db="UniProtKB">
        <authorList>
            <consortium name="EnsemblMetazoa"/>
        </authorList>
    </citation>
    <scope>IDENTIFICATION</scope>
</reference>
<evidence type="ECO:0000313" key="8">
    <source>
        <dbReference type="EnsemblMetazoa" id="XP_003247548.1"/>
    </source>
</evidence>
<dbReference type="EnsemblMetazoa" id="XM_003247500.3">
    <property type="protein sequence ID" value="XP_003247548.1"/>
    <property type="gene ID" value="LOC100568938"/>
</dbReference>
<keyword evidence="5" id="KW-1015">Disulfide bond</keyword>
<feature type="chain" id="PRO_5035794621" description="Insulin-like domain-containing protein" evidence="6">
    <location>
        <begin position="22"/>
        <end position="123"/>
    </location>
</feature>
<dbReference type="InterPro" id="IPR016179">
    <property type="entry name" value="Insulin-like"/>
</dbReference>
<dbReference type="PRINTS" id="PR00276">
    <property type="entry name" value="INSULINFAMLY"/>
</dbReference>
<protein>
    <recommendedName>
        <fullName evidence="7">Insulin-like domain-containing protein</fullName>
    </recommendedName>
</protein>
<dbReference type="Pfam" id="PF00049">
    <property type="entry name" value="Insulin"/>
    <property type="match status" value="1"/>
</dbReference>
<dbReference type="GeneID" id="100568938"/>
<keyword evidence="9" id="KW-1185">Reference proteome</keyword>
<dbReference type="GO" id="GO:0005576">
    <property type="term" value="C:extracellular region"/>
    <property type="evidence" value="ECO:0007669"/>
    <property type="project" value="InterPro"/>
</dbReference>
<dbReference type="InterPro" id="IPR022352">
    <property type="entry name" value="Ins/IGF/rlx"/>
</dbReference>
<dbReference type="GO" id="GO:0005179">
    <property type="term" value="F:hormone activity"/>
    <property type="evidence" value="ECO:0007669"/>
    <property type="project" value="InterPro"/>
</dbReference>
<evidence type="ECO:0000256" key="3">
    <source>
        <dbReference type="ARBA" id="ARBA00022685"/>
    </source>
</evidence>